<sequence length="115" mass="12540">MAVSSNNGAAEAPLIVEETVEGMVDYNGQKARRLRSGGLVAIVVFSRTNPSDKDEEITSQIWITLTTVIAGVATLVFGPKKLSDIGRSLDQTVKSFQKLDYKLVCETKMETYARA</sequence>
<dbReference type="Pfam" id="PF02416">
    <property type="entry name" value="TatA_B_E"/>
    <property type="match status" value="1"/>
</dbReference>
<dbReference type="Proteomes" id="UP001419268">
    <property type="component" value="Unassembled WGS sequence"/>
</dbReference>
<dbReference type="AlphaFoldDB" id="A0AAP0F4W0"/>
<dbReference type="EMBL" id="JBBNAG010000010">
    <property type="protein sequence ID" value="KAK9100689.1"/>
    <property type="molecule type" value="Genomic_DNA"/>
</dbReference>
<name>A0AAP0F4W0_9MAGN</name>
<feature type="transmembrane region" description="Helical" evidence="8">
    <location>
        <begin position="59"/>
        <end position="78"/>
    </location>
</feature>
<evidence type="ECO:0000256" key="1">
    <source>
        <dbReference type="ARBA" id="ARBA00004167"/>
    </source>
</evidence>
<evidence type="ECO:0000313" key="10">
    <source>
        <dbReference type="Proteomes" id="UP001419268"/>
    </source>
</evidence>
<dbReference type="Gene3D" id="1.20.5.3310">
    <property type="match status" value="1"/>
</dbReference>
<keyword evidence="6" id="KW-0811">Translocation</keyword>
<keyword evidence="7 8" id="KW-0472">Membrane</keyword>
<dbReference type="InterPro" id="IPR003369">
    <property type="entry name" value="TatA/B/E"/>
</dbReference>
<dbReference type="GO" id="GO:0016020">
    <property type="term" value="C:membrane"/>
    <property type="evidence" value="ECO:0007669"/>
    <property type="project" value="UniProtKB-ARBA"/>
</dbReference>
<keyword evidence="4" id="KW-0653">Protein transport</keyword>
<reference evidence="9 10" key="1">
    <citation type="submission" date="2024-01" db="EMBL/GenBank/DDBJ databases">
        <title>Genome assemblies of Stephania.</title>
        <authorList>
            <person name="Yang L."/>
        </authorList>
    </citation>
    <scope>NUCLEOTIDE SEQUENCE [LARGE SCALE GENOMIC DNA]</scope>
    <source>
        <strain evidence="9">JXDWG</strain>
        <tissue evidence="9">Leaf</tissue>
    </source>
</reference>
<organism evidence="9 10">
    <name type="scientific">Stephania cephalantha</name>
    <dbReference type="NCBI Taxonomy" id="152367"/>
    <lineage>
        <taxon>Eukaryota</taxon>
        <taxon>Viridiplantae</taxon>
        <taxon>Streptophyta</taxon>
        <taxon>Embryophyta</taxon>
        <taxon>Tracheophyta</taxon>
        <taxon>Spermatophyta</taxon>
        <taxon>Magnoliopsida</taxon>
        <taxon>Ranunculales</taxon>
        <taxon>Menispermaceae</taxon>
        <taxon>Menispermoideae</taxon>
        <taxon>Cissampelideae</taxon>
        <taxon>Stephania</taxon>
    </lineage>
</organism>
<gene>
    <name evidence="9" type="ORF">Scep_024119</name>
</gene>
<comment type="subcellular location">
    <subcellularLocation>
        <location evidence="1">Membrane</location>
        <topology evidence="1">Single-pass membrane protein</topology>
    </subcellularLocation>
</comment>
<accession>A0AAP0F4W0</accession>
<evidence type="ECO:0000256" key="4">
    <source>
        <dbReference type="ARBA" id="ARBA00022927"/>
    </source>
</evidence>
<keyword evidence="2" id="KW-0813">Transport</keyword>
<comment type="caution">
    <text evidence="9">The sequence shown here is derived from an EMBL/GenBank/DDBJ whole genome shotgun (WGS) entry which is preliminary data.</text>
</comment>
<evidence type="ECO:0000313" key="9">
    <source>
        <dbReference type="EMBL" id="KAK9100689.1"/>
    </source>
</evidence>
<evidence type="ECO:0000256" key="7">
    <source>
        <dbReference type="ARBA" id="ARBA00023136"/>
    </source>
</evidence>
<dbReference type="GO" id="GO:0015031">
    <property type="term" value="P:protein transport"/>
    <property type="evidence" value="ECO:0007669"/>
    <property type="project" value="UniProtKB-KW"/>
</dbReference>
<keyword evidence="10" id="KW-1185">Reference proteome</keyword>
<evidence type="ECO:0000256" key="2">
    <source>
        <dbReference type="ARBA" id="ARBA00022448"/>
    </source>
</evidence>
<evidence type="ECO:0000256" key="3">
    <source>
        <dbReference type="ARBA" id="ARBA00022692"/>
    </source>
</evidence>
<evidence type="ECO:0000256" key="8">
    <source>
        <dbReference type="SAM" id="Phobius"/>
    </source>
</evidence>
<proteinExistence type="predicted"/>
<evidence type="ECO:0000256" key="6">
    <source>
        <dbReference type="ARBA" id="ARBA00023010"/>
    </source>
</evidence>
<keyword evidence="5 8" id="KW-1133">Transmembrane helix</keyword>
<evidence type="ECO:0000256" key="5">
    <source>
        <dbReference type="ARBA" id="ARBA00022989"/>
    </source>
</evidence>
<protein>
    <submittedName>
        <fullName evidence="9">Uncharacterized protein</fullName>
    </submittedName>
</protein>
<keyword evidence="3 8" id="KW-0812">Transmembrane</keyword>